<dbReference type="InterPro" id="IPR017689">
    <property type="entry name" value="BamD"/>
</dbReference>
<dbReference type="GO" id="GO:0043165">
    <property type="term" value="P:Gram-negative-bacterium-type cell outer membrane assembly"/>
    <property type="evidence" value="ECO:0007669"/>
    <property type="project" value="UniProtKB-UniRule"/>
</dbReference>
<gene>
    <name evidence="6" type="primary">comL</name>
    <name evidence="4" type="synonym">bamD</name>
    <name evidence="6" type="ORF">CAGGBEG34_210047</name>
</gene>
<evidence type="ECO:0000256" key="3">
    <source>
        <dbReference type="ARBA" id="ARBA00023237"/>
    </source>
</evidence>
<dbReference type="InterPro" id="IPR039565">
    <property type="entry name" value="BamD-like"/>
</dbReference>
<dbReference type="STRING" id="1070319.CAGGBEG34_210047"/>
<evidence type="ECO:0000256" key="4">
    <source>
        <dbReference type="HAMAP-Rule" id="MF_00922"/>
    </source>
</evidence>
<evidence type="ECO:0000259" key="5">
    <source>
        <dbReference type="Pfam" id="PF13525"/>
    </source>
</evidence>
<reference evidence="6 7" key="1">
    <citation type="submission" date="2011-08" db="EMBL/GenBank/DDBJ databases">
        <title>The genome of the obligate endobacterium of an arbuscular mycorrhizal fungus reveals an interphylum network of nutritional interactions.</title>
        <authorList>
            <person name="Ghignone S."/>
            <person name="Salvioli A."/>
            <person name="Anca I."/>
            <person name="Lumini E."/>
            <person name="Ortu G."/>
            <person name="Petiti L."/>
            <person name="Cruveiller S."/>
            <person name="Bianciotto V."/>
            <person name="Piffanelli P."/>
            <person name="Lanfranco L."/>
            <person name="Bonfante P."/>
        </authorList>
    </citation>
    <scope>NUCLEOTIDE SEQUENCE [LARGE SCALE GENOMIC DNA]</scope>
    <source>
        <strain evidence="6 7">BEG34</strain>
    </source>
</reference>
<organism evidence="6 7">
    <name type="scientific">Candidatus Glomeribacter gigasporarum BEG34</name>
    <dbReference type="NCBI Taxonomy" id="1070319"/>
    <lineage>
        <taxon>Bacteria</taxon>
        <taxon>Pseudomonadati</taxon>
        <taxon>Pseudomonadota</taxon>
        <taxon>Betaproteobacteria</taxon>
        <taxon>Burkholderiales</taxon>
        <taxon>Burkholderiaceae</taxon>
        <taxon>Candidatus Glomeribacter</taxon>
    </lineage>
</organism>
<dbReference type="GO" id="GO:0051205">
    <property type="term" value="P:protein insertion into membrane"/>
    <property type="evidence" value="ECO:0007669"/>
    <property type="project" value="UniProtKB-UniRule"/>
</dbReference>
<keyword evidence="1 4" id="KW-0732">Signal</keyword>
<dbReference type="Proteomes" id="UP000054051">
    <property type="component" value="Unassembled WGS sequence"/>
</dbReference>
<feature type="domain" description="Outer membrane lipoprotein BamD-like" evidence="5">
    <location>
        <begin position="38"/>
        <end position="241"/>
    </location>
</feature>
<evidence type="ECO:0000256" key="2">
    <source>
        <dbReference type="ARBA" id="ARBA00023136"/>
    </source>
</evidence>
<keyword evidence="3 4" id="KW-0998">Cell outer membrane</keyword>
<evidence type="ECO:0000313" key="7">
    <source>
        <dbReference type="Proteomes" id="UP000054051"/>
    </source>
</evidence>
<evidence type="ECO:0000313" key="6">
    <source>
        <dbReference type="EMBL" id="CCD29183.1"/>
    </source>
</evidence>
<dbReference type="CDD" id="cd15830">
    <property type="entry name" value="BamD"/>
    <property type="match status" value="1"/>
</dbReference>
<comment type="caution">
    <text evidence="6">The sequence shown here is derived from an EMBL/GenBank/DDBJ whole genome shotgun (WGS) entry which is preliminary data.</text>
</comment>
<name>G2J8T6_9BURK</name>
<comment type="subcellular location">
    <subcellularLocation>
        <location evidence="4">Cell outer membrane</location>
    </subcellularLocation>
</comment>
<dbReference type="AlphaFoldDB" id="G2J8T6"/>
<comment type="subunit">
    <text evidence="4">Part of the Bam complex.</text>
</comment>
<evidence type="ECO:0000256" key="1">
    <source>
        <dbReference type="ARBA" id="ARBA00022729"/>
    </source>
</evidence>
<dbReference type="Gene3D" id="1.25.40.10">
    <property type="entry name" value="Tetratricopeptide repeat domain"/>
    <property type="match status" value="1"/>
</dbReference>
<accession>G2J8T6</accession>
<protein>
    <recommendedName>
        <fullName evidence="4">Outer membrane protein assembly factor BamD</fullName>
    </recommendedName>
</protein>
<dbReference type="EMBL" id="CAFB01000038">
    <property type="protein sequence ID" value="CCD29183.1"/>
    <property type="molecule type" value="Genomic_DNA"/>
</dbReference>
<dbReference type="HAMAP" id="MF_00922">
    <property type="entry name" value="OM_assembly_BamD"/>
    <property type="match status" value="1"/>
</dbReference>
<comment type="function">
    <text evidence="4">Part of the outer membrane protein assembly complex, which is involved in assembly and insertion of beta-barrel proteins into the outer membrane.</text>
</comment>
<comment type="similarity">
    <text evidence="4">Belongs to the BamD family.</text>
</comment>
<keyword evidence="6" id="KW-0449">Lipoprotein</keyword>
<dbReference type="InterPro" id="IPR011990">
    <property type="entry name" value="TPR-like_helical_dom_sf"/>
</dbReference>
<dbReference type="eggNOG" id="COG4105">
    <property type="taxonomic scope" value="Bacteria"/>
</dbReference>
<dbReference type="Pfam" id="PF13525">
    <property type="entry name" value="YfiO"/>
    <property type="match status" value="1"/>
</dbReference>
<keyword evidence="2 4" id="KW-0472">Membrane</keyword>
<proteinExistence type="inferred from homology"/>
<dbReference type="GO" id="GO:0009279">
    <property type="term" value="C:cell outer membrane"/>
    <property type="evidence" value="ECO:0007669"/>
    <property type="project" value="UniProtKB-SubCell"/>
</dbReference>
<sequence>MLVLGHTLRKMALAVAAIMISGCSFLSDKLKEASTWSDEKLYEHAQQALSEHDWGLCAKYFGMLEGRAALDRYAQQAQLNAAYCNWKDKQNTAALQFIERFIRQYPAHQRLDYAFYLKGLINSNDELSLLGRLSHQDISERDPYTARDAYQAFKAVVKYYPSSPYAMDAAQRMRYIVNMLAAHEVHVADYYYRRGAYIAAANRAQAALEQFENAPAAEEALRLLILSYQALGESQLAHDAERVLQATFPASPYLKR</sequence>
<keyword evidence="7" id="KW-1185">Reference proteome</keyword>
<dbReference type="NCBIfam" id="TIGR03302">
    <property type="entry name" value="OM_YfiO"/>
    <property type="match status" value="1"/>
</dbReference>